<evidence type="ECO:0000313" key="3">
    <source>
        <dbReference type="Proteomes" id="UP000317039"/>
    </source>
</evidence>
<dbReference type="GeneID" id="80331174"/>
<dbReference type="AlphaFoldDB" id="A0A516NFL7"/>
<evidence type="ECO:0000313" key="2">
    <source>
        <dbReference type="EMBL" id="QDP77698.1"/>
    </source>
</evidence>
<dbReference type="Gene3D" id="3.30.1310.10">
    <property type="entry name" value="Nucleoid-associated protein YbaB-like domain"/>
    <property type="match status" value="1"/>
</dbReference>
<dbReference type="EMBL" id="CP041695">
    <property type="protein sequence ID" value="QDP77698.1"/>
    <property type="molecule type" value="Genomic_DNA"/>
</dbReference>
<dbReference type="SUPFAM" id="SSF82607">
    <property type="entry name" value="YbaB-like"/>
    <property type="match status" value="1"/>
</dbReference>
<dbReference type="Pfam" id="PF02575">
    <property type="entry name" value="YbaB_DNA_bd"/>
    <property type="match status" value="1"/>
</dbReference>
<feature type="region of interest" description="Disordered" evidence="1">
    <location>
        <begin position="1"/>
        <end position="30"/>
    </location>
</feature>
<dbReference type="KEGG" id="nod:FOH10_02010"/>
<organism evidence="2 3">
    <name type="scientific">Nocardia otitidiscaviarum</name>
    <dbReference type="NCBI Taxonomy" id="1823"/>
    <lineage>
        <taxon>Bacteria</taxon>
        <taxon>Bacillati</taxon>
        <taxon>Actinomycetota</taxon>
        <taxon>Actinomycetes</taxon>
        <taxon>Mycobacteriales</taxon>
        <taxon>Nocardiaceae</taxon>
        <taxon>Nocardia</taxon>
    </lineage>
</organism>
<evidence type="ECO:0000256" key="1">
    <source>
        <dbReference type="SAM" id="MobiDB-lite"/>
    </source>
</evidence>
<proteinExistence type="predicted"/>
<name>A0A516NFL7_9NOCA</name>
<dbReference type="RefSeq" id="WP_143979398.1">
    <property type="nucleotide sequence ID" value="NZ_CP041695.1"/>
</dbReference>
<sequence length="118" mass="12808">MSSESEQRNARLHSAIEAGRGRAETSGGAVVVETDLEGTITKLHISEAAMSVEPERLAKAIMACHEAARERARTEAAKRYTELLETPGLLDQKAPSPNTAADTPEWEELNPLLITRTV</sequence>
<dbReference type="GO" id="GO:0003677">
    <property type="term" value="F:DNA binding"/>
    <property type="evidence" value="ECO:0007669"/>
    <property type="project" value="InterPro"/>
</dbReference>
<gene>
    <name evidence="2" type="ORF">FOH10_02010</name>
</gene>
<accession>A0A516NFL7</accession>
<protein>
    <submittedName>
        <fullName evidence="2">YbaB/EbfC family nucleoid-associated protein</fullName>
    </submittedName>
</protein>
<dbReference type="Proteomes" id="UP000317039">
    <property type="component" value="Chromosome"/>
</dbReference>
<dbReference type="InterPro" id="IPR004401">
    <property type="entry name" value="YbaB/EbfC"/>
</dbReference>
<dbReference type="InterPro" id="IPR036894">
    <property type="entry name" value="YbaB-like_sf"/>
</dbReference>
<reference evidence="2 3" key="1">
    <citation type="submission" date="2019-07" db="EMBL/GenBank/DDBJ databases">
        <title>Complete Genome Sequence and Methylome Analysis of Nocardia otitidis-caviarum NEB252.</title>
        <authorList>
            <person name="Fomenkov A."/>
            <person name="Anton B.P."/>
            <person name="Vincze T."/>
            <person name="Roberts R.J."/>
        </authorList>
    </citation>
    <scope>NUCLEOTIDE SEQUENCE [LARGE SCALE GENOMIC DNA]</scope>
    <source>
        <strain evidence="2 3">NEB252</strain>
    </source>
</reference>